<feature type="compositionally biased region" description="Low complexity" evidence="1">
    <location>
        <begin position="295"/>
        <end position="316"/>
    </location>
</feature>
<accession>F8NNT3</accession>
<feature type="compositionally biased region" description="Basic and acidic residues" evidence="1">
    <location>
        <begin position="192"/>
        <end position="201"/>
    </location>
</feature>
<organism evidence="3">
    <name type="scientific">Serpula lacrymans var. lacrymans (strain S7.9)</name>
    <name type="common">Dry rot fungus</name>
    <dbReference type="NCBI Taxonomy" id="578457"/>
    <lineage>
        <taxon>Eukaryota</taxon>
        <taxon>Fungi</taxon>
        <taxon>Dikarya</taxon>
        <taxon>Basidiomycota</taxon>
        <taxon>Agaricomycotina</taxon>
        <taxon>Agaricomycetes</taxon>
        <taxon>Agaricomycetidae</taxon>
        <taxon>Boletales</taxon>
        <taxon>Coniophorineae</taxon>
        <taxon>Serpulaceae</taxon>
        <taxon>Serpula</taxon>
    </lineage>
</organism>
<feature type="compositionally biased region" description="Low complexity" evidence="1">
    <location>
        <begin position="241"/>
        <end position="263"/>
    </location>
</feature>
<dbReference type="AlphaFoldDB" id="F8NNT3"/>
<proteinExistence type="predicted"/>
<feature type="region of interest" description="Disordered" evidence="1">
    <location>
        <begin position="370"/>
        <end position="416"/>
    </location>
</feature>
<dbReference type="Proteomes" id="UP000008064">
    <property type="component" value="Unassembled WGS sequence"/>
</dbReference>
<evidence type="ECO:0000313" key="2">
    <source>
        <dbReference type="EMBL" id="EGO27605.1"/>
    </source>
</evidence>
<evidence type="ECO:0000256" key="1">
    <source>
        <dbReference type="SAM" id="MobiDB-lite"/>
    </source>
</evidence>
<dbReference type="EMBL" id="GL945431">
    <property type="protein sequence ID" value="EGO27605.1"/>
    <property type="molecule type" value="Genomic_DNA"/>
</dbReference>
<feature type="compositionally biased region" description="Polar residues" evidence="1">
    <location>
        <begin position="157"/>
        <end position="170"/>
    </location>
</feature>
<reference evidence="3" key="1">
    <citation type="journal article" date="2011" name="Science">
        <title>The plant cell wall-decomposing machinery underlies the functional diversity of forest fungi.</title>
        <authorList>
            <person name="Eastwood D.C."/>
            <person name="Floudas D."/>
            <person name="Binder M."/>
            <person name="Majcherczyk A."/>
            <person name="Schneider P."/>
            <person name="Aerts A."/>
            <person name="Asiegbu F.O."/>
            <person name="Baker S.E."/>
            <person name="Barry K."/>
            <person name="Bendiksby M."/>
            <person name="Blumentritt M."/>
            <person name="Coutinho P.M."/>
            <person name="Cullen D."/>
            <person name="de Vries R.P."/>
            <person name="Gathman A."/>
            <person name="Goodell B."/>
            <person name="Henrissat B."/>
            <person name="Ihrmark K."/>
            <person name="Kauserud H."/>
            <person name="Kohler A."/>
            <person name="LaButti K."/>
            <person name="Lapidus A."/>
            <person name="Lavin J.L."/>
            <person name="Lee Y.-H."/>
            <person name="Lindquist E."/>
            <person name="Lilly W."/>
            <person name="Lucas S."/>
            <person name="Morin E."/>
            <person name="Murat C."/>
            <person name="Oguiza J.A."/>
            <person name="Park J."/>
            <person name="Pisabarro A.G."/>
            <person name="Riley R."/>
            <person name="Rosling A."/>
            <person name="Salamov A."/>
            <person name="Schmidt O."/>
            <person name="Schmutz J."/>
            <person name="Skrede I."/>
            <person name="Stenlid J."/>
            <person name="Wiebenga A."/>
            <person name="Xie X."/>
            <person name="Kuees U."/>
            <person name="Hibbett D.S."/>
            <person name="Hoffmeister D."/>
            <person name="Hoegberg N."/>
            <person name="Martin F."/>
            <person name="Grigoriev I.V."/>
            <person name="Watkinson S.C."/>
        </authorList>
    </citation>
    <scope>NUCLEOTIDE SEQUENCE [LARGE SCALE GENOMIC DNA]</scope>
    <source>
        <strain evidence="3">S7.9</strain>
    </source>
</reference>
<protein>
    <submittedName>
        <fullName evidence="2">Uncharacterized protein</fullName>
    </submittedName>
</protein>
<name>F8NNT3_SERL9</name>
<dbReference type="OrthoDB" id="3217643at2759"/>
<dbReference type="GeneID" id="18812679"/>
<feature type="compositionally biased region" description="Low complexity" evidence="1">
    <location>
        <begin position="224"/>
        <end position="234"/>
    </location>
</feature>
<sequence>MSSISRTQKVFFSISFFSHLSPLSPVKSFNGCGYCRWARANPQIKSVYHNPGWPGCCRPPAINEQHYIHAADWPSVSIVHHVPIPAEIKSLLDSLMPKGNSLPVGTIGRSAGAQASKPALDRRNSCTNQPVRSNSRDQHDRAQSLSIAARGRPGGSPPQQSSTLGPNSRSPGAPSSLPNSNFIDQYLPQRRHNSDPSEKSRSSPVRKNVELEGSVSRRNTAGRASLSSALSSMKASEEAPRQSSLSRSASTSSTTTPPLKPSTFGTRERQNTVTTRVVPKKSTVEEAMAAMEIASNSSSGSSDSGSSGSRGSGSLSDATIISDGGFTDYLSDESEAELQRQAEAKAALVAQNQAEELEFKAARQQLAGVGLHPPKSWNDTNDGVPRIQGTPLHAPYTHHAPFAPTFAHTGPTTSRG</sequence>
<dbReference type="KEGG" id="sla:SERLADRAFT_406649"/>
<evidence type="ECO:0000313" key="3">
    <source>
        <dbReference type="Proteomes" id="UP000008064"/>
    </source>
</evidence>
<dbReference type="RefSeq" id="XP_007315696.1">
    <property type="nucleotide sequence ID" value="XM_007315634.1"/>
</dbReference>
<gene>
    <name evidence="2" type="ORF">SERLADRAFT_406649</name>
</gene>
<feature type="region of interest" description="Disordered" evidence="1">
    <location>
        <begin position="106"/>
        <end position="316"/>
    </location>
</feature>
<dbReference type="HOGENOM" id="CLU_637911_0_0_1"/>